<evidence type="ECO:0000256" key="2">
    <source>
        <dbReference type="ARBA" id="ARBA00013203"/>
    </source>
</evidence>
<reference evidence="13 14" key="2">
    <citation type="submission" date="2024-07" db="EMBL/GenBank/DDBJ databases">
        <authorList>
            <person name="Akdeniz Z."/>
        </authorList>
    </citation>
    <scope>NUCLEOTIDE SEQUENCE [LARGE SCALE GENOMIC DNA]</scope>
</reference>
<dbReference type="Proteomes" id="UP001642409">
    <property type="component" value="Unassembled WGS sequence"/>
</dbReference>
<keyword evidence="14" id="KW-1185">Reference proteome</keyword>
<keyword evidence="3" id="KW-0723">Serine/threonine-protein kinase</keyword>
<evidence type="ECO:0000313" key="12">
    <source>
        <dbReference type="EMBL" id="CAI9929604.1"/>
    </source>
</evidence>
<evidence type="ECO:0000256" key="4">
    <source>
        <dbReference type="ARBA" id="ARBA00022679"/>
    </source>
</evidence>
<evidence type="ECO:0000259" key="11">
    <source>
        <dbReference type="PROSITE" id="PS50011"/>
    </source>
</evidence>
<name>A0AA86TUW3_9EUKA</name>
<dbReference type="PANTHER" id="PTHR24058:SF22">
    <property type="entry name" value="DUAL SPECIFICITY TYROSINE-PHOSPHORYLATION-REGULATED KINASE 4"/>
    <property type="match status" value="1"/>
</dbReference>
<dbReference type="Gene3D" id="1.10.510.10">
    <property type="entry name" value="Transferase(Phosphotransferase) domain 1"/>
    <property type="match status" value="1"/>
</dbReference>
<feature type="domain" description="Protein kinase" evidence="11">
    <location>
        <begin position="132"/>
        <end position="413"/>
    </location>
</feature>
<evidence type="ECO:0000256" key="3">
    <source>
        <dbReference type="ARBA" id="ARBA00022527"/>
    </source>
</evidence>
<dbReference type="GO" id="GO:0004712">
    <property type="term" value="F:protein serine/threonine/tyrosine kinase activity"/>
    <property type="evidence" value="ECO:0007669"/>
    <property type="project" value="UniProtKB-EC"/>
</dbReference>
<accession>A0AA86TUW3</accession>
<evidence type="ECO:0000256" key="9">
    <source>
        <dbReference type="ARBA" id="ARBA00049308"/>
    </source>
</evidence>
<dbReference type="Pfam" id="PF00069">
    <property type="entry name" value="Pkinase"/>
    <property type="match status" value="1"/>
</dbReference>
<dbReference type="EC" id="2.7.12.1" evidence="2"/>
<keyword evidence="5" id="KW-0547">Nucleotide-binding</keyword>
<dbReference type="EMBL" id="CAXDID020000029">
    <property type="protein sequence ID" value="CAL5992722.1"/>
    <property type="molecule type" value="Genomic_DNA"/>
</dbReference>
<evidence type="ECO:0000256" key="7">
    <source>
        <dbReference type="ARBA" id="ARBA00022840"/>
    </source>
</evidence>
<protein>
    <recommendedName>
        <fullName evidence="2">dual-specificity kinase</fullName>
        <ecNumber evidence="2">2.7.12.1</ecNumber>
    </recommendedName>
</protein>
<dbReference type="PANTHER" id="PTHR24058">
    <property type="entry name" value="DUAL SPECIFICITY PROTEIN KINASE"/>
    <property type="match status" value="1"/>
</dbReference>
<evidence type="ECO:0000256" key="6">
    <source>
        <dbReference type="ARBA" id="ARBA00022777"/>
    </source>
</evidence>
<dbReference type="GO" id="GO:0004674">
    <property type="term" value="F:protein serine/threonine kinase activity"/>
    <property type="evidence" value="ECO:0007669"/>
    <property type="project" value="UniProtKB-KW"/>
</dbReference>
<dbReference type="InterPro" id="IPR000719">
    <property type="entry name" value="Prot_kinase_dom"/>
</dbReference>
<dbReference type="InterPro" id="IPR011009">
    <property type="entry name" value="Kinase-like_dom_sf"/>
</dbReference>
<evidence type="ECO:0000256" key="10">
    <source>
        <dbReference type="ARBA" id="ARBA00051680"/>
    </source>
</evidence>
<comment type="catalytic activity">
    <reaction evidence="8">
        <text>L-seryl-[protein] + ATP = O-phospho-L-seryl-[protein] + ADP + H(+)</text>
        <dbReference type="Rhea" id="RHEA:17989"/>
        <dbReference type="Rhea" id="RHEA-COMP:9863"/>
        <dbReference type="Rhea" id="RHEA-COMP:11604"/>
        <dbReference type="ChEBI" id="CHEBI:15378"/>
        <dbReference type="ChEBI" id="CHEBI:29999"/>
        <dbReference type="ChEBI" id="CHEBI:30616"/>
        <dbReference type="ChEBI" id="CHEBI:83421"/>
        <dbReference type="ChEBI" id="CHEBI:456216"/>
        <dbReference type="EC" id="2.7.12.1"/>
    </reaction>
</comment>
<dbReference type="Gene3D" id="3.30.200.20">
    <property type="entry name" value="Phosphorylase Kinase, domain 1"/>
    <property type="match status" value="1"/>
</dbReference>
<dbReference type="EMBL" id="CATOUU010000440">
    <property type="protein sequence ID" value="CAI9929604.1"/>
    <property type="molecule type" value="Genomic_DNA"/>
</dbReference>
<dbReference type="GO" id="GO:0005524">
    <property type="term" value="F:ATP binding"/>
    <property type="evidence" value="ECO:0007669"/>
    <property type="project" value="UniProtKB-KW"/>
</dbReference>
<gene>
    <name evidence="13" type="ORF">HINF_LOCUS12718</name>
    <name evidence="12" type="ORF">HINF_LOCUS17249</name>
</gene>
<evidence type="ECO:0000313" key="14">
    <source>
        <dbReference type="Proteomes" id="UP001642409"/>
    </source>
</evidence>
<dbReference type="AlphaFoldDB" id="A0AA86TUW3"/>
<keyword evidence="7" id="KW-0067">ATP-binding</keyword>
<keyword evidence="6 13" id="KW-0418">Kinase</keyword>
<reference evidence="12" key="1">
    <citation type="submission" date="2023-06" db="EMBL/GenBank/DDBJ databases">
        <authorList>
            <person name="Kurt Z."/>
        </authorList>
    </citation>
    <scope>NUCLEOTIDE SEQUENCE</scope>
</reference>
<evidence type="ECO:0000256" key="1">
    <source>
        <dbReference type="ARBA" id="ARBA00008867"/>
    </source>
</evidence>
<evidence type="ECO:0000256" key="5">
    <source>
        <dbReference type="ARBA" id="ARBA00022741"/>
    </source>
</evidence>
<dbReference type="GO" id="GO:0005737">
    <property type="term" value="C:cytoplasm"/>
    <property type="evidence" value="ECO:0007669"/>
    <property type="project" value="TreeGrafter"/>
</dbReference>
<dbReference type="InterPro" id="IPR042521">
    <property type="entry name" value="DYRK"/>
</dbReference>
<evidence type="ECO:0000313" key="13">
    <source>
        <dbReference type="EMBL" id="CAL5992722.1"/>
    </source>
</evidence>
<evidence type="ECO:0000256" key="8">
    <source>
        <dbReference type="ARBA" id="ARBA00049003"/>
    </source>
</evidence>
<comment type="catalytic activity">
    <reaction evidence="9">
        <text>L-threonyl-[protein] + ATP = O-phospho-L-threonyl-[protein] + ADP + H(+)</text>
        <dbReference type="Rhea" id="RHEA:46608"/>
        <dbReference type="Rhea" id="RHEA-COMP:11060"/>
        <dbReference type="Rhea" id="RHEA-COMP:11605"/>
        <dbReference type="ChEBI" id="CHEBI:15378"/>
        <dbReference type="ChEBI" id="CHEBI:30013"/>
        <dbReference type="ChEBI" id="CHEBI:30616"/>
        <dbReference type="ChEBI" id="CHEBI:61977"/>
        <dbReference type="ChEBI" id="CHEBI:456216"/>
        <dbReference type="EC" id="2.7.12.1"/>
    </reaction>
</comment>
<keyword evidence="4" id="KW-0808">Transferase</keyword>
<organism evidence="12">
    <name type="scientific">Hexamita inflata</name>
    <dbReference type="NCBI Taxonomy" id="28002"/>
    <lineage>
        <taxon>Eukaryota</taxon>
        <taxon>Metamonada</taxon>
        <taxon>Diplomonadida</taxon>
        <taxon>Hexamitidae</taxon>
        <taxon>Hexamitinae</taxon>
        <taxon>Hexamita</taxon>
    </lineage>
</organism>
<dbReference type="SMART" id="SM00220">
    <property type="entry name" value="S_TKc"/>
    <property type="match status" value="1"/>
</dbReference>
<comment type="catalytic activity">
    <reaction evidence="10">
        <text>L-tyrosyl-[protein] + ATP = O-phospho-L-tyrosyl-[protein] + ADP + H(+)</text>
        <dbReference type="Rhea" id="RHEA:10596"/>
        <dbReference type="Rhea" id="RHEA-COMP:10136"/>
        <dbReference type="Rhea" id="RHEA-COMP:20101"/>
        <dbReference type="ChEBI" id="CHEBI:15378"/>
        <dbReference type="ChEBI" id="CHEBI:30616"/>
        <dbReference type="ChEBI" id="CHEBI:46858"/>
        <dbReference type="ChEBI" id="CHEBI:61978"/>
        <dbReference type="ChEBI" id="CHEBI:456216"/>
        <dbReference type="EC" id="2.7.12.1"/>
    </reaction>
</comment>
<dbReference type="InterPro" id="IPR050494">
    <property type="entry name" value="Ser_Thr_dual-spec_kinase"/>
</dbReference>
<sequence length="454" mass="52765">MRQNFRRFKTKVENIDTSMLKINVNSKVEVAQPRQMHKIAATPSEYHESSTEPTLSYQLTNKSYVPQESHYMSPQQILAQYSDQLTTFEQSEILRYKKIYYWGQKLSKQNLESSTIPDSYQPRDHDHIAYRYEVLERLNSGSFGVVFAAYDYENRETVAIKMINPGSKLFRQALVEYQISAQIKSNFSVQSKCAFQFRNRMLIVQELLSLNLYEVIESNQFQKLPIPFIKTFVLHSLAGLSEVHSNGAIHCDLKPENFAFDLDFKRVKLIDFGTACYKDNEMYSYIQSRFYRAPEVLLEMPFGQPMDLWGLGCIICELYSGKPLFEGNNTEEMINLIQALIGPVPPAMLVQSKVKNEIFIQNDVKAKGLQSIIDQNGIFDLQLLQITQQLLQWDPNERTSAKVLLKQVQNQFEWKEATEYKIEMRDLQQERKFKKIVDGEIVQIDMGSGRIEVK</sequence>
<dbReference type="GO" id="GO:0005856">
    <property type="term" value="C:cytoskeleton"/>
    <property type="evidence" value="ECO:0007669"/>
    <property type="project" value="TreeGrafter"/>
</dbReference>
<comment type="caution">
    <text evidence="12">The sequence shown here is derived from an EMBL/GenBank/DDBJ whole genome shotgun (WGS) entry which is preliminary data.</text>
</comment>
<proteinExistence type="inferred from homology"/>
<comment type="similarity">
    <text evidence="1">Belongs to the protein kinase superfamily. CMGC Ser/Thr protein kinase family. MNB/DYRK subfamily.</text>
</comment>
<dbReference type="SUPFAM" id="SSF56112">
    <property type="entry name" value="Protein kinase-like (PK-like)"/>
    <property type="match status" value="1"/>
</dbReference>
<dbReference type="PROSITE" id="PS50011">
    <property type="entry name" value="PROTEIN_KINASE_DOM"/>
    <property type="match status" value="1"/>
</dbReference>
<dbReference type="Gene3D" id="3.30.10.30">
    <property type="entry name" value="DYRK"/>
    <property type="match status" value="1"/>
</dbReference>